<organism evidence="7 8">
    <name type="scientific">Arthrobacter vasquezii</name>
    <dbReference type="NCBI Taxonomy" id="2977629"/>
    <lineage>
        <taxon>Bacteria</taxon>
        <taxon>Bacillati</taxon>
        <taxon>Actinomycetota</taxon>
        <taxon>Actinomycetes</taxon>
        <taxon>Micrococcales</taxon>
        <taxon>Micrococcaceae</taxon>
        <taxon>Arthrobacter</taxon>
    </lineage>
</organism>
<dbReference type="Proteomes" id="UP001220456">
    <property type="component" value="Unassembled WGS sequence"/>
</dbReference>
<dbReference type="InterPro" id="IPR039425">
    <property type="entry name" value="RNA_pol_sigma-70-like"/>
</dbReference>
<evidence type="ECO:0000313" key="7">
    <source>
        <dbReference type="EMBL" id="MDF9278857.1"/>
    </source>
</evidence>
<dbReference type="InterPro" id="IPR013249">
    <property type="entry name" value="RNA_pol_sigma70_r4_t2"/>
</dbReference>
<dbReference type="InterPro" id="IPR013325">
    <property type="entry name" value="RNA_pol_sigma_r2"/>
</dbReference>
<dbReference type="CDD" id="cd06171">
    <property type="entry name" value="Sigma70_r4"/>
    <property type="match status" value="1"/>
</dbReference>
<evidence type="ECO:0000256" key="4">
    <source>
        <dbReference type="ARBA" id="ARBA00023163"/>
    </source>
</evidence>
<keyword evidence="4" id="KW-0804">Transcription</keyword>
<dbReference type="Pfam" id="PF08281">
    <property type="entry name" value="Sigma70_r4_2"/>
    <property type="match status" value="1"/>
</dbReference>
<dbReference type="PANTHER" id="PTHR43133:SF66">
    <property type="entry name" value="ECF RNA POLYMERASE SIGMA FACTOR SIGK"/>
    <property type="match status" value="1"/>
</dbReference>
<dbReference type="InterPro" id="IPR013324">
    <property type="entry name" value="RNA_pol_sigma_r3/r4-like"/>
</dbReference>
<gene>
    <name evidence="7" type="primary">sigK</name>
    <name evidence="7" type="ORF">P4U43_13785</name>
</gene>
<feature type="domain" description="RNA polymerase sigma-70 region 2" evidence="5">
    <location>
        <begin position="21"/>
        <end position="85"/>
    </location>
</feature>
<reference evidence="7 8" key="1">
    <citation type="journal article" date="2023" name="Int. J. Syst. Evol. Microbiol.">
        <title>Arthrobacter vasquezii sp. nov., isolated from a soil sample from Union Glacier, Antarctica.</title>
        <authorList>
            <person name="Valenzuela-Ibaceta F."/>
            <person name="Carrasco V."/>
            <person name="Lagos-Moraga S."/>
            <person name="Dietz-Vargas C."/>
            <person name="Navarro C.A."/>
            <person name="Perez-Donoso J.M."/>
        </authorList>
    </citation>
    <scope>NUCLEOTIDE SEQUENCE [LARGE SCALE GENOMIC DNA]</scope>
    <source>
        <strain evidence="7 8">EH-1B-1</strain>
    </source>
</reference>
<evidence type="ECO:0000259" key="6">
    <source>
        <dbReference type="Pfam" id="PF08281"/>
    </source>
</evidence>
<evidence type="ECO:0000256" key="3">
    <source>
        <dbReference type="ARBA" id="ARBA00023082"/>
    </source>
</evidence>
<comment type="similarity">
    <text evidence="1">Belongs to the sigma-70 factor family. ECF subfamily.</text>
</comment>
<evidence type="ECO:0000259" key="5">
    <source>
        <dbReference type="Pfam" id="PF04542"/>
    </source>
</evidence>
<dbReference type="Pfam" id="PF04542">
    <property type="entry name" value="Sigma70_r2"/>
    <property type="match status" value="1"/>
</dbReference>
<evidence type="ECO:0000256" key="1">
    <source>
        <dbReference type="ARBA" id="ARBA00010641"/>
    </source>
</evidence>
<protein>
    <submittedName>
        <fullName evidence="7">ECF RNA polymerase sigma factor SigK</fullName>
    </submittedName>
</protein>
<comment type="caution">
    <text evidence="7">The sequence shown here is derived from an EMBL/GenBank/DDBJ whole genome shotgun (WGS) entry which is preliminary data.</text>
</comment>
<dbReference type="InterPro" id="IPR036388">
    <property type="entry name" value="WH-like_DNA-bd_sf"/>
</dbReference>
<keyword evidence="8" id="KW-1185">Reference proteome</keyword>
<dbReference type="Gene3D" id="1.10.1740.10">
    <property type="match status" value="1"/>
</dbReference>
<dbReference type="NCBIfam" id="TIGR02937">
    <property type="entry name" value="sigma70-ECF"/>
    <property type="match status" value="1"/>
</dbReference>
<proteinExistence type="inferred from homology"/>
<evidence type="ECO:0000313" key="8">
    <source>
        <dbReference type="Proteomes" id="UP001220456"/>
    </source>
</evidence>
<dbReference type="EMBL" id="JAROKN010000045">
    <property type="protein sequence ID" value="MDF9278857.1"/>
    <property type="molecule type" value="Genomic_DNA"/>
</dbReference>
<name>A0ABT6CXT4_9MICC</name>
<accession>A0ABT6CXT4</accession>
<dbReference type="NCBIfam" id="NF007228">
    <property type="entry name" value="PRK09646.1"/>
    <property type="match status" value="1"/>
</dbReference>
<sequence length="178" mass="19946">MLAGLLVRVAQGDREAFTAFYELTSHRVYGLARRIVVDPGMAEDSAQEIFLIVWKDAHKYSPTLGSPMTWLMTITHRKAVDKVRLEQNGSNREARWGAANHSPGYDVVAETVTGRIEAETVLQCLNTLSPRQREAIDLAYYNCLTYREVAERLSAPLPTIKARIRAGLQRIQTCLGEA</sequence>
<dbReference type="InterPro" id="IPR007627">
    <property type="entry name" value="RNA_pol_sigma70_r2"/>
</dbReference>
<dbReference type="SUPFAM" id="SSF88659">
    <property type="entry name" value="Sigma3 and sigma4 domains of RNA polymerase sigma factors"/>
    <property type="match status" value="1"/>
</dbReference>
<dbReference type="SUPFAM" id="SSF88946">
    <property type="entry name" value="Sigma2 domain of RNA polymerase sigma factors"/>
    <property type="match status" value="1"/>
</dbReference>
<feature type="domain" description="RNA polymerase sigma factor 70 region 4 type 2" evidence="6">
    <location>
        <begin position="120"/>
        <end position="170"/>
    </location>
</feature>
<keyword evidence="2" id="KW-0805">Transcription regulation</keyword>
<dbReference type="Gene3D" id="1.10.10.10">
    <property type="entry name" value="Winged helix-like DNA-binding domain superfamily/Winged helix DNA-binding domain"/>
    <property type="match status" value="1"/>
</dbReference>
<keyword evidence="3" id="KW-0731">Sigma factor</keyword>
<evidence type="ECO:0000256" key="2">
    <source>
        <dbReference type="ARBA" id="ARBA00023015"/>
    </source>
</evidence>
<dbReference type="PANTHER" id="PTHR43133">
    <property type="entry name" value="RNA POLYMERASE ECF-TYPE SIGMA FACTO"/>
    <property type="match status" value="1"/>
</dbReference>
<dbReference type="InterPro" id="IPR014284">
    <property type="entry name" value="RNA_pol_sigma-70_dom"/>
</dbReference>